<dbReference type="InterPro" id="IPR004518">
    <property type="entry name" value="MazG-like_dom"/>
</dbReference>
<dbReference type="SUPFAM" id="SSF101386">
    <property type="entry name" value="all-alpha NTP pyrophosphatases"/>
    <property type="match status" value="1"/>
</dbReference>
<dbReference type="Proteomes" id="UP001519287">
    <property type="component" value="Unassembled WGS sequence"/>
</dbReference>
<accession>A0ABS4JDA0</accession>
<protein>
    <submittedName>
        <fullName evidence="2">NTP pyrophosphatase (Non-canonical NTP hydrolase)</fullName>
    </submittedName>
</protein>
<comment type="caution">
    <text evidence="2">The sequence shown here is derived from an EMBL/GenBank/DDBJ whole genome shotgun (WGS) entry which is preliminary data.</text>
</comment>
<dbReference type="GO" id="GO:0016787">
    <property type="term" value="F:hydrolase activity"/>
    <property type="evidence" value="ECO:0007669"/>
    <property type="project" value="UniProtKB-KW"/>
</dbReference>
<evidence type="ECO:0000313" key="3">
    <source>
        <dbReference type="Proteomes" id="UP001519287"/>
    </source>
</evidence>
<dbReference type="Gene3D" id="1.10.287.1080">
    <property type="entry name" value="MazG-like"/>
    <property type="match status" value="1"/>
</dbReference>
<dbReference type="EMBL" id="JAGGLB010000054">
    <property type="protein sequence ID" value="MBP1996689.1"/>
    <property type="molecule type" value="Genomic_DNA"/>
</dbReference>
<evidence type="ECO:0000259" key="1">
    <source>
        <dbReference type="Pfam" id="PF03819"/>
    </source>
</evidence>
<dbReference type="Pfam" id="PF03819">
    <property type="entry name" value="MazG"/>
    <property type="match status" value="1"/>
</dbReference>
<proteinExistence type="predicted"/>
<keyword evidence="2" id="KW-0378">Hydrolase</keyword>
<dbReference type="PANTHER" id="PTHR42702">
    <property type="entry name" value="NUCLEOTIDE PYROPHOSPHOHYDROLASE"/>
    <property type="match status" value="1"/>
</dbReference>
<reference evidence="2 3" key="1">
    <citation type="submission" date="2021-03" db="EMBL/GenBank/DDBJ databases">
        <title>Genomic Encyclopedia of Type Strains, Phase IV (KMG-IV): sequencing the most valuable type-strain genomes for metagenomic binning, comparative biology and taxonomic classification.</title>
        <authorList>
            <person name="Goeker M."/>
        </authorList>
    </citation>
    <scope>NUCLEOTIDE SEQUENCE [LARGE SCALE GENOMIC DNA]</scope>
    <source>
        <strain evidence="2 3">DSM 26048</strain>
    </source>
</reference>
<evidence type="ECO:0000313" key="2">
    <source>
        <dbReference type="EMBL" id="MBP1996689.1"/>
    </source>
</evidence>
<keyword evidence="3" id="KW-1185">Reference proteome</keyword>
<sequence length="98" mass="11492">MTSLRSNITLNELQQYIKNKDFNPDASAYFYKLIEEVGELAEVIRKNKRQEAGNIKDSIEEELSDVLYYTIALANVFQINLEESFKQKEELNKLKWGK</sequence>
<dbReference type="RefSeq" id="WP_209979366.1">
    <property type="nucleotide sequence ID" value="NZ_JAGGLB010000054.1"/>
</dbReference>
<name>A0ABS4JDA0_9BACL</name>
<feature type="domain" description="NTP pyrophosphohydrolase MazG-like" evidence="1">
    <location>
        <begin position="29"/>
        <end position="87"/>
    </location>
</feature>
<organism evidence="2 3">
    <name type="scientific">Paenibacillus eucommiae</name>
    <dbReference type="NCBI Taxonomy" id="1355755"/>
    <lineage>
        <taxon>Bacteria</taxon>
        <taxon>Bacillati</taxon>
        <taxon>Bacillota</taxon>
        <taxon>Bacilli</taxon>
        <taxon>Bacillales</taxon>
        <taxon>Paenibacillaceae</taxon>
        <taxon>Paenibacillus</taxon>
    </lineage>
</organism>
<dbReference type="PANTHER" id="PTHR42702:SF1">
    <property type="entry name" value="REGULATORY PROTEIN FOR BETA-LACTAMASE"/>
    <property type="match status" value="1"/>
</dbReference>
<gene>
    <name evidence="2" type="ORF">J2Z66_008337</name>
</gene>